<feature type="signal peptide" evidence="1">
    <location>
        <begin position="1"/>
        <end position="23"/>
    </location>
</feature>
<protein>
    <submittedName>
        <fullName evidence="2">Uncharacterized protein</fullName>
    </submittedName>
</protein>
<evidence type="ECO:0000256" key="1">
    <source>
        <dbReference type="SAM" id="SignalP"/>
    </source>
</evidence>
<accession>A0A8I0N046</accession>
<comment type="caution">
    <text evidence="2">The sequence shown here is derived from an EMBL/GenBank/DDBJ whole genome shotgun (WGS) entry which is preliminary data.</text>
</comment>
<evidence type="ECO:0000313" key="2">
    <source>
        <dbReference type="EMBL" id="MBE0348668.1"/>
    </source>
</evidence>
<dbReference type="PROSITE" id="PS51257">
    <property type="entry name" value="PROKAR_LIPOPROTEIN"/>
    <property type="match status" value="1"/>
</dbReference>
<proteinExistence type="predicted"/>
<evidence type="ECO:0000313" key="3">
    <source>
        <dbReference type="Proteomes" id="UP000660708"/>
    </source>
</evidence>
<keyword evidence="1" id="KW-0732">Signal</keyword>
<name>A0A8I0N046_9GAMM</name>
<organism evidence="2 3">
    <name type="scientific">Pseudoalteromonas peptidolytica F12-50-A1</name>
    <dbReference type="NCBI Taxonomy" id="1315280"/>
    <lineage>
        <taxon>Bacteria</taxon>
        <taxon>Pseudomonadati</taxon>
        <taxon>Pseudomonadota</taxon>
        <taxon>Gammaproteobacteria</taxon>
        <taxon>Alteromonadales</taxon>
        <taxon>Pseudoalteromonadaceae</taxon>
        <taxon>Pseudoalteromonas</taxon>
    </lineage>
</organism>
<sequence length="78" mass="8799">MKMKALYALLPFMLVSSACSAEALSDKVNAYFYAQKAVEHQHSKESDVTNLLMLLTPDATFEHPRFNDILSKEEYKAG</sequence>
<dbReference type="RefSeq" id="WP_225740815.1">
    <property type="nucleotide sequence ID" value="NZ_AQHF01000034.1"/>
</dbReference>
<keyword evidence="3" id="KW-1185">Reference proteome</keyword>
<dbReference type="EMBL" id="AQHF01000034">
    <property type="protein sequence ID" value="MBE0348668.1"/>
    <property type="molecule type" value="Genomic_DNA"/>
</dbReference>
<reference evidence="2 3" key="1">
    <citation type="submission" date="2015-06" db="EMBL/GenBank/DDBJ databases">
        <title>Genome sequence of Pseudoalteromonas peptidolytica.</title>
        <authorList>
            <person name="Xie B.-B."/>
            <person name="Rong J.-C."/>
            <person name="Qin Q.-L."/>
            <person name="Zhang Y.-Z."/>
        </authorList>
    </citation>
    <scope>NUCLEOTIDE SEQUENCE [LARGE SCALE GENOMIC DNA]</scope>
    <source>
        <strain evidence="2 3">F12-50-A1</strain>
    </source>
</reference>
<gene>
    <name evidence="2" type="ORF">PPEP_b0471</name>
</gene>
<dbReference type="Proteomes" id="UP000660708">
    <property type="component" value="Unassembled WGS sequence"/>
</dbReference>
<dbReference type="AlphaFoldDB" id="A0A8I0N046"/>
<feature type="chain" id="PRO_5034231654" evidence="1">
    <location>
        <begin position="24"/>
        <end position="78"/>
    </location>
</feature>